<dbReference type="GO" id="GO:0008270">
    <property type="term" value="F:zinc ion binding"/>
    <property type="evidence" value="ECO:0007669"/>
    <property type="project" value="InterPro"/>
</dbReference>
<evidence type="ECO:0000313" key="8">
    <source>
        <dbReference type="Proteomes" id="UP000250043"/>
    </source>
</evidence>
<keyword evidence="3" id="KW-0805">Transcription regulation</keyword>
<keyword evidence="2" id="KW-0479">Metal-binding</keyword>
<dbReference type="Pfam" id="PF00172">
    <property type="entry name" value="Zn_clus"/>
    <property type="match status" value="1"/>
</dbReference>
<dbReference type="InterPro" id="IPR007219">
    <property type="entry name" value="XnlR_reg_dom"/>
</dbReference>
<organism evidence="7 8">
    <name type="scientific">Obba rivulosa</name>
    <dbReference type="NCBI Taxonomy" id="1052685"/>
    <lineage>
        <taxon>Eukaryota</taxon>
        <taxon>Fungi</taxon>
        <taxon>Dikarya</taxon>
        <taxon>Basidiomycota</taxon>
        <taxon>Agaricomycotina</taxon>
        <taxon>Agaricomycetes</taxon>
        <taxon>Polyporales</taxon>
        <taxon>Gelatoporiaceae</taxon>
        <taxon>Obba</taxon>
    </lineage>
</organism>
<keyword evidence="4" id="KW-0804">Transcription</keyword>
<comment type="subcellular location">
    <subcellularLocation>
        <location evidence="1">Nucleus</location>
    </subcellularLocation>
</comment>
<dbReference type="SMART" id="SM00066">
    <property type="entry name" value="GAL4"/>
    <property type="match status" value="1"/>
</dbReference>
<dbReference type="PROSITE" id="PS00463">
    <property type="entry name" value="ZN2_CY6_FUNGAL_1"/>
    <property type="match status" value="1"/>
</dbReference>
<dbReference type="Pfam" id="PF04082">
    <property type="entry name" value="Fungal_trans"/>
    <property type="match status" value="1"/>
</dbReference>
<dbReference type="SUPFAM" id="SSF57701">
    <property type="entry name" value="Zn2/Cys6 DNA-binding domain"/>
    <property type="match status" value="1"/>
</dbReference>
<dbReference type="GO" id="GO:0005634">
    <property type="term" value="C:nucleus"/>
    <property type="evidence" value="ECO:0007669"/>
    <property type="project" value="UniProtKB-SubCell"/>
</dbReference>
<evidence type="ECO:0000256" key="5">
    <source>
        <dbReference type="ARBA" id="ARBA00023242"/>
    </source>
</evidence>
<accession>A0A8E2DJM5</accession>
<gene>
    <name evidence="7" type="ORF">OBBRIDRAFT_758881</name>
</gene>
<dbReference type="GO" id="GO:0003677">
    <property type="term" value="F:DNA binding"/>
    <property type="evidence" value="ECO:0007669"/>
    <property type="project" value="InterPro"/>
</dbReference>
<dbReference type="InterPro" id="IPR036864">
    <property type="entry name" value="Zn2-C6_fun-type_DNA-bd_sf"/>
</dbReference>
<proteinExistence type="predicted"/>
<feature type="domain" description="Zn(2)-C6 fungal-type" evidence="6">
    <location>
        <begin position="22"/>
        <end position="54"/>
    </location>
</feature>
<dbReference type="PROSITE" id="PS50048">
    <property type="entry name" value="ZN2_CY6_FUNGAL_2"/>
    <property type="match status" value="1"/>
</dbReference>
<dbReference type="Proteomes" id="UP000250043">
    <property type="component" value="Unassembled WGS sequence"/>
</dbReference>
<evidence type="ECO:0000256" key="4">
    <source>
        <dbReference type="ARBA" id="ARBA00023163"/>
    </source>
</evidence>
<dbReference type="InterPro" id="IPR050815">
    <property type="entry name" value="TF_fung"/>
</dbReference>
<dbReference type="Gene3D" id="4.10.240.10">
    <property type="entry name" value="Zn(2)-C6 fungal-type DNA-binding domain"/>
    <property type="match status" value="1"/>
</dbReference>
<dbReference type="OrthoDB" id="2309723at2759"/>
<evidence type="ECO:0000256" key="1">
    <source>
        <dbReference type="ARBA" id="ARBA00004123"/>
    </source>
</evidence>
<dbReference type="GO" id="GO:0000981">
    <property type="term" value="F:DNA-binding transcription factor activity, RNA polymerase II-specific"/>
    <property type="evidence" value="ECO:0007669"/>
    <property type="project" value="InterPro"/>
</dbReference>
<dbReference type="CDD" id="cd12148">
    <property type="entry name" value="fungal_TF_MHR"/>
    <property type="match status" value="1"/>
</dbReference>
<dbReference type="EMBL" id="KV722465">
    <property type="protein sequence ID" value="OCH88014.1"/>
    <property type="molecule type" value="Genomic_DNA"/>
</dbReference>
<dbReference type="PANTHER" id="PTHR47338">
    <property type="entry name" value="ZN(II)2CYS6 TRANSCRIPTION FACTOR (EUROFUNG)-RELATED"/>
    <property type="match status" value="1"/>
</dbReference>
<dbReference type="CDD" id="cd00067">
    <property type="entry name" value="GAL4"/>
    <property type="match status" value="1"/>
</dbReference>
<dbReference type="PANTHER" id="PTHR47338:SF29">
    <property type="entry name" value="ZN(2)-C6 FUNGAL-TYPE DOMAIN-CONTAINING PROTEIN"/>
    <property type="match status" value="1"/>
</dbReference>
<evidence type="ECO:0000256" key="3">
    <source>
        <dbReference type="ARBA" id="ARBA00023015"/>
    </source>
</evidence>
<evidence type="ECO:0000313" key="7">
    <source>
        <dbReference type="EMBL" id="OCH88014.1"/>
    </source>
</evidence>
<name>A0A8E2DJM5_9APHY</name>
<keyword evidence="8" id="KW-1185">Reference proteome</keyword>
<dbReference type="AlphaFoldDB" id="A0A8E2DJM5"/>
<evidence type="ECO:0000259" key="6">
    <source>
        <dbReference type="PROSITE" id="PS50048"/>
    </source>
</evidence>
<keyword evidence="5" id="KW-0539">Nucleus</keyword>
<protein>
    <recommendedName>
        <fullName evidence="6">Zn(2)-C6 fungal-type domain-containing protein</fullName>
    </recommendedName>
</protein>
<evidence type="ECO:0000256" key="2">
    <source>
        <dbReference type="ARBA" id="ARBA00022723"/>
    </source>
</evidence>
<reference evidence="7 8" key="1">
    <citation type="submission" date="2016-07" db="EMBL/GenBank/DDBJ databases">
        <title>Draft genome of the white-rot fungus Obba rivulosa 3A-2.</title>
        <authorList>
            <consortium name="DOE Joint Genome Institute"/>
            <person name="Miettinen O."/>
            <person name="Riley R."/>
            <person name="Acob R."/>
            <person name="Barry K."/>
            <person name="Cullen D."/>
            <person name="De Vries R."/>
            <person name="Hainaut M."/>
            <person name="Hatakka A."/>
            <person name="Henrissat B."/>
            <person name="Hilden K."/>
            <person name="Kuo R."/>
            <person name="Labutti K."/>
            <person name="Lipzen A."/>
            <person name="Makela M.R."/>
            <person name="Sandor L."/>
            <person name="Spatafora J.W."/>
            <person name="Grigoriev I.V."/>
            <person name="Hibbett D.S."/>
        </authorList>
    </citation>
    <scope>NUCLEOTIDE SEQUENCE [LARGE SCALE GENOMIC DNA]</scope>
    <source>
        <strain evidence="7 8">3A-2</strain>
    </source>
</reference>
<sequence length="536" mass="57663">MSSSATHSPSAGLSSTLSRGAACLPCRRRKTRCDGSKPVCGQCIGRNSPADCEYTDGSHMTRSQMLEENIALLEARIHELEYPDETPPSVRLSNPHTTGVEVTAAPPQQRGGDTQELVDAFLRHASQVGFFLNRSRFLDLVSRTQGTRGAVLDALRSVVFTWGSALSGSDRLRGQEGTYLQDAIQRVSGSVFASNSLNFDQDVILMIQAEVLLATYFFSIGRPIEGRYHCAAAVILVTSCRLNSVGTGAHQDTSAALTVNLAEPSDTLEAGERINAFWMSYLLDKTWAVASNFDPAIPQDDASGIPVDTPWPLTMDAYEQGNLPTAVPGSHTIHTFLTDGVSDNTIDGASGLALRAMAAALYERANRLVSRLQAAAQPGDLLLSEFLALDNLISRFVPRIGHGSNSTSSPDAPRELLVTRTLACCARIELHLQFADSTAASRQKCIAAAAAAVAAMNGVDFEGMGYIDPIMAILWFNVSQVMLSELRRVQAGGQWDAIMNSLNRVLAAMSVFAPTCPLMQSQMLQIRRPMATVAPV</sequence>
<dbReference type="InterPro" id="IPR001138">
    <property type="entry name" value="Zn2Cys6_DnaBD"/>
</dbReference>
<dbReference type="GO" id="GO:0006351">
    <property type="term" value="P:DNA-templated transcription"/>
    <property type="evidence" value="ECO:0007669"/>
    <property type="project" value="InterPro"/>
</dbReference>